<feature type="transmembrane region" description="Helical" evidence="7">
    <location>
        <begin position="320"/>
        <end position="341"/>
    </location>
</feature>
<evidence type="ECO:0000259" key="8">
    <source>
        <dbReference type="PROSITE" id="PS50850"/>
    </source>
</evidence>
<feature type="transmembrane region" description="Helical" evidence="7">
    <location>
        <begin position="442"/>
        <end position="461"/>
    </location>
</feature>
<evidence type="ECO:0000256" key="2">
    <source>
        <dbReference type="ARBA" id="ARBA00008335"/>
    </source>
</evidence>
<gene>
    <name evidence="9" type="ORF">Aory04_001351600</name>
</gene>
<feature type="transmembrane region" description="Helical" evidence="7">
    <location>
        <begin position="410"/>
        <end position="430"/>
    </location>
</feature>
<feature type="transmembrane region" description="Helical" evidence="7">
    <location>
        <begin position="154"/>
        <end position="178"/>
    </location>
</feature>
<dbReference type="Proteomes" id="UP001165205">
    <property type="component" value="Unassembled WGS sequence"/>
</dbReference>
<dbReference type="FunFam" id="1.20.1250.20:FF:000286">
    <property type="entry name" value="MFS efflux transporter"/>
    <property type="match status" value="1"/>
</dbReference>
<dbReference type="PANTHER" id="PTHR23514">
    <property type="entry name" value="BYPASS OF STOP CODON PROTEIN 6"/>
    <property type="match status" value="1"/>
</dbReference>
<protein>
    <submittedName>
        <fullName evidence="9">Unnamed protein product</fullName>
    </submittedName>
</protein>
<dbReference type="GO" id="GO:0012505">
    <property type="term" value="C:endomembrane system"/>
    <property type="evidence" value="ECO:0007669"/>
    <property type="project" value="UniProtKB-SubCell"/>
</dbReference>
<feature type="transmembrane region" description="Helical" evidence="7">
    <location>
        <begin position="132"/>
        <end position="148"/>
    </location>
</feature>
<comment type="caution">
    <text evidence="9">The sequence shown here is derived from an EMBL/GenBank/DDBJ whole genome shotgun (WGS) entry which is preliminary data.</text>
</comment>
<dbReference type="InterPro" id="IPR036259">
    <property type="entry name" value="MFS_trans_sf"/>
</dbReference>
<proteinExistence type="inferred from homology"/>
<evidence type="ECO:0000256" key="6">
    <source>
        <dbReference type="ARBA" id="ARBA00023136"/>
    </source>
</evidence>
<feature type="transmembrane region" description="Helical" evidence="7">
    <location>
        <begin position="217"/>
        <end position="241"/>
    </location>
</feature>
<evidence type="ECO:0000256" key="5">
    <source>
        <dbReference type="ARBA" id="ARBA00022989"/>
    </source>
</evidence>
<dbReference type="GO" id="GO:0022857">
    <property type="term" value="F:transmembrane transporter activity"/>
    <property type="evidence" value="ECO:0007669"/>
    <property type="project" value="InterPro"/>
</dbReference>
<evidence type="ECO:0000256" key="4">
    <source>
        <dbReference type="ARBA" id="ARBA00022692"/>
    </source>
</evidence>
<feature type="transmembrane region" description="Helical" evidence="7">
    <location>
        <begin position="58"/>
        <end position="80"/>
    </location>
</feature>
<keyword evidence="4 7" id="KW-0812">Transmembrane</keyword>
<dbReference type="PROSITE" id="PS50850">
    <property type="entry name" value="MFS"/>
    <property type="match status" value="1"/>
</dbReference>
<comment type="similarity">
    <text evidence="2">Belongs to the major facilitator superfamily.</text>
</comment>
<dbReference type="PANTHER" id="PTHR23514:SF3">
    <property type="entry name" value="BYPASS OF STOP CODON PROTEIN 6"/>
    <property type="match status" value="1"/>
</dbReference>
<feature type="transmembrane region" description="Helical" evidence="7">
    <location>
        <begin position="100"/>
        <end position="120"/>
    </location>
</feature>
<dbReference type="InterPro" id="IPR020846">
    <property type="entry name" value="MFS_dom"/>
</dbReference>
<sequence length="483" mass="52456">MMSTQQDLSSQAPLLSDSAYVSYGSYQADGRDRDNVREAGDSYSRQQPERWNEPSVNLWRVLATFYSFIVVGANDGAYGVSGSQKSILRELLGRYYDADYTTVSVVFLSPFLGYATAAMANSWIHERFGQRGIALLGTGMHVISYFATTQHPPFPLLIAIFILAGLGNGIVDASWNAWIGAMHNSSQLMGILHAFYGLGAALAPLTATYVITQRGCMWYHFYYIMGIAATIEFVTSVAAFWSARGSLVEASELGVAGDNVQQDGRGSSRRNTTLKNPTLESLGLVSTWIISLFLLVYVGIEVTVGGWVFTFLVDLRNTPPSVAGVVTFMYWGGLTVGRVCLGFITPYFKRQRLVIVVYLLACVVCHIGFWLATELHLSMIAVTLLGFFLGPLYPEAVIAQAALLPKHLHVAAVGFACALGSAGGCIFPFITGAIAKAHGIKVLHPVVLPMLMLCLILWFALPGQRRGTKEAASPAWSSSPTRS</sequence>
<organism evidence="9 10">
    <name type="scientific">Aspergillus oryzae</name>
    <name type="common">Yellow koji mold</name>
    <dbReference type="NCBI Taxonomy" id="5062"/>
    <lineage>
        <taxon>Eukaryota</taxon>
        <taxon>Fungi</taxon>
        <taxon>Dikarya</taxon>
        <taxon>Ascomycota</taxon>
        <taxon>Pezizomycotina</taxon>
        <taxon>Eurotiomycetes</taxon>
        <taxon>Eurotiomycetidae</taxon>
        <taxon>Eurotiales</taxon>
        <taxon>Aspergillaceae</taxon>
        <taxon>Aspergillus</taxon>
        <taxon>Aspergillus subgen. Circumdati</taxon>
    </lineage>
</organism>
<feature type="transmembrane region" description="Helical" evidence="7">
    <location>
        <begin position="279"/>
        <end position="300"/>
    </location>
</feature>
<feature type="domain" description="Major facilitator superfamily (MFS) profile" evidence="8">
    <location>
        <begin position="60"/>
        <end position="465"/>
    </location>
</feature>
<evidence type="ECO:0000313" key="10">
    <source>
        <dbReference type="Proteomes" id="UP001165205"/>
    </source>
</evidence>
<dbReference type="Gene3D" id="1.20.1250.20">
    <property type="entry name" value="MFS general substrate transporter like domains"/>
    <property type="match status" value="2"/>
</dbReference>
<dbReference type="GO" id="GO:0016020">
    <property type="term" value="C:membrane"/>
    <property type="evidence" value="ECO:0007669"/>
    <property type="project" value="TreeGrafter"/>
</dbReference>
<keyword evidence="3" id="KW-0813">Transport</keyword>
<accession>A0AAN4YWF0</accession>
<dbReference type="AlphaFoldDB" id="A0AAN4YWF0"/>
<evidence type="ECO:0000256" key="1">
    <source>
        <dbReference type="ARBA" id="ARBA00004127"/>
    </source>
</evidence>
<dbReference type="EMBL" id="BSYA01000368">
    <property type="protein sequence ID" value="GMG38944.1"/>
    <property type="molecule type" value="Genomic_DNA"/>
</dbReference>
<feature type="transmembrane region" description="Helical" evidence="7">
    <location>
        <begin position="377"/>
        <end position="398"/>
    </location>
</feature>
<feature type="transmembrane region" description="Helical" evidence="7">
    <location>
        <begin position="353"/>
        <end position="371"/>
    </location>
</feature>
<dbReference type="InterPro" id="IPR051788">
    <property type="entry name" value="MFS_Transporter"/>
</dbReference>
<dbReference type="Pfam" id="PF07690">
    <property type="entry name" value="MFS_1"/>
    <property type="match status" value="1"/>
</dbReference>
<evidence type="ECO:0000256" key="7">
    <source>
        <dbReference type="SAM" id="Phobius"/>
    </source>
</evidence>
<name>A0AAN4YWF0_ASPOZ</name>
<reference evidence="9" key="1">
    <citation type="submission" date="2023-04" db="EMBL/GenBank/DDBJ databases">
        <title>Aspergillus oryzae NBRC 4228.</title>
        <authorList>
            <person name="Ichikawa N."/>
            <person name="Sato H."/>
            <person name="Tonouchi N."/>
        </authorList>
    </citation>
    <scope>NUCLEOTIDE SEQUENCE</scope>
    <source>
        <strain evidence="9">NBRC 4228</strain>
    </source>
</reference>
<dbReference type="SUPFAM" id="SSF103473">
    <property type="entry name" value="MFS general substrate transporter"/>
    <property type="match status" value="1"/>
</dbReference>
<keyword evidence="5 7" id="KW-1133">Transmembrane helix</keyword>
<feature type="transmembrane region" description="Helical" evidence="7">
    <location>
        <begin position="190"/>
        <end position="211"/>
    </location>
</feature>
<comment type="subcellular location">
    <subcellularLocation>
        <location evidence="1">Endomembrane system</location>
        <topology evidence="1">Multi-pass membrane protein</topology>
    </subcellularLocation>
</comment>
<dbReference type="InterPro" id="IPR011701">
    <property type="entry name" value="MFS"/>
</dbReference>
<evidence type="ECO:0000313" key="9">
    <source>
        <dbReference type="EMBL" id="GMG38944.1"/>
    </source>
</evidence>
<keyword evidence="6 7" id="KW-0472">Membrane</keyword>
<evidence type="ECO:0000256" key="3">
    <source>
        <dbReference type="ARBA" id="ARBA00022448"/>
    </source>
</evidence>